<evidence type="ECO:0000256" key="2">
    <source>
        <dbReference type="ARBA" id="ARBA00005045"/>
    </source>
</evidence>
<dbReference type="RefSeq" id="WP_169095722.1">
    <property type="nucleotide sequence ID" value="NZ_JABBVZ010000002.1"/>
</dbReference>
<organism evidence="17 18">
    <name type="scientific">Sulfobacillus harzensis</name>
    <dbReference type="NCBI Taxonomy" id="2729629"/>
    <lineage>
        <taxon>Bacteria</taxon>
        <taxon>Bacillati</taxon>
        <taxon>Bacillota</taxon>
        <taxon>Clostridia</taxon>
        <taxon>Eubacteriales</taxon>
        <taxon>Clostridiales Family XVII. Incertae Sedis</taxon>
        <taxon>Sulfobacillus</taxon>
    </lineage>
</organism>
<evidence type="ECO:0000256" key="8">
    <source>
        <dbReference type="ARBA" id="ARBA00022917"/>
    </source>
</evidence>
<dbReference type="GO" id="GO:0004828">
    <property type="term" value="F:serine-tRNA ligase activity"/>
    <property type="evidence" value="ECO:0007669"/>
    <property type="project" value="UniProtKB-UniRule"/>
</dbReference>
<evidence type="ECO:0000259" key="16">
    <source>
        <dbReference type="PROSITE" id="PS50862"/>
    </source>
</evidence>
<evidence type="ECO:0000256" key="3">
    <source>
        <dbReference type="ARBA" id="ARBA00010728"/>
    </source>
</evidence>
<dbReference type="InterPro" id="IPR002317">
    <property type="entry name" value="Ser-tRNA-ligase_type_1"/>
</dbReference>
<dbReference type="Gene3D" id="3.30.930.10">
    <property type="entry name" value="Bira Bifunctional Protein, Domain 2"/>
    <property type="match status" value="1"/>
</dbReference>
<keyword evidence="15" id="KW-0175">Coiled coil</keyword>
<accession>A0A7Y0L1A6</accession>
<dbReference type="EC" id="6.1.1.11" evidence="12"/>
<dbReference type="NCBIfam" id="TIGR00414">
    <property type="entry name" value="serS"/>
    <property type="match status" value="1"/>
</dbReference>
<comment type="pathway">
    <text evidence="2 12">Aminoacyl-tRNA biosynthesis; selenocysteinyl-tRNA(Sec) biosynthesis; L-seryl-tRNA(Sec) from L-serine and tRNA(Sec): step 1/1.</text>
</comment>
<dbReference type="GO" id="GO:0016740">
    <property type="term" value="F:transferase activity"/>
    <property type="evidence" value="ECO:0007669"/>
    <property type="project" value="UniProtKB-ARBA"/>
</dbReference>
<dbReference type="Pfam" id="PF00587">
    <property type="entry name" value="tRNA-synt_2b"/>
    <property type="match status" value="1"/>
</dbReference>
<evidence type="ECO:0000256" key="14">
    <source>
        <dbReference type="PIRSR" id="PIRSR001529-2"/>
    </source>
</evidence>
<keyword evidence="7 12" id="KW-0067">ATP-binding</keyword>
<sequence>MLDIRRIRQEPDVIQRLLAKKGVEVDLGELLTMDERRRTLLGEMESLKAERNRSSEEVARRKKAGEPAEELILAMRNVGERIQRFEADVRALDLEIGNILLTIPNTPLPEVPDGKSADDNVKVRNWGTVPTFDFEPKPHWELGEALHVLDFERGRKLSGARFTVFSGRGAQLSRALINFMLDHNRRRGYVEMATPYLVNRDALVGTGQFPKFEEDVFRVVPHEYYLIPTAEVTLTNLHRDEILDDKDLPIRYTGYTASFRAEAGAAGRDTRGIIRQHQFDKVELVRFVRPDESDVALNQMVADAEDVLQQLGLPYRTVLLCGGDMGFSQAMTYDIEVWMPSYGRYVEISSCSNMGDFQARRANIRYRPEGSKKTEFVHTLNGSALAIGRTFAAILENFQQEDGSVRLPDVLQPYFDGPSVLKI</sequence>
<dbReference type="InterPro" id="IPR015866">
    <property type="entry name" value="Ser-tRNA-synth_1_N"/>
</dbReference>
<keyword evidence="6 12" id="KW-0547">Nucleotide-binding</keyword>
<evidence type="ECO:0000256" key="11">
    <source>
        <dbReference type="ARBA" id="ARBA00048823"/>
    </source>
</evidence>
<comment type="domain">
    <text evidence="12">Consists of two distinct domains, a catalytic core and a N-terminal extension that is involved in tRNA binding.</text>
</comment>
<dbReference type="PANTHER" id="PTHR43697">
    <property type="entry name" value="SERYL-TRNA SYNTHETASE"/>
    <property type="match status" value="1"/>
</dbReference>
<reference evidence="17 18" key="1">
    <citation type="submission" date="2020-04" db="EMBL/GenBank/DDBJ databases">
        <authorList>
            <person name="Zhang R."/>
            <person name="Schippers A."/>
        </authorList>
    </citation>
    <scope>NUCLEOTIDE SEQUENCE [LARGE SCALE GENOMIC DNA]</scope>
    <source>
        <strain evidence="17 18">DSM 109850</strain>
    </source>
</reference>
<dbReference type="InterPro" id="IPR002314">
    <property type="entry name" value="aa-tRNA-synt_IIb"/>
</dbReference>
<feature type="binding site" evidence="12 14">
    <location>
        <begin position="347"/>
        <end position="350"/>
    </location>
    <ligand>
        <name>ATP</name>
        <dbReference type="ChEBI" id="CHEBI:30616"/>
    </ligand>
</feature>
<dbReference type="UniPathway" id="UPA00906">
    <property type="reaction ID" value="UER00895"/>
</dbReference>
<comment type="similarity">
    <text evidence="3 12">Belongs to the class-II aminoacyl-tRNA synthetase family. Type-1 seryl-tRNA synthetase subfamily.</text>
</comment>
<dbReference type="PROSITE" id="PS50862">
    <property type="entry name" value="AA_TRNA_LIGASE_II"/>
    <property type="match status" value="1"/>
</dbReference>
<dbReference type="GO" id="GO:0140096">
    <property type="term" value="F:catalytic activity, acting on a protein"/>
    <property type="evidence" value="ECO:0007669"/>
    <property type="project" value="UniProtKB-ARBA"/>
</dbReference>
<comment type="subcellular location">
    <subcellularLocation>
        <location evidence="1 12">Cytoplasm</location>
    </subcellularLocation>
</comment>
<keyword evidence="18" id="KW-1185">Reference proteome</keyword>
<feature type="binding site" evidence="12 14">
    <location>
        <begin position="260"/>
        <end position="262"/>
    </location>
    <ligand>
        <name>ATP</name>
        <dbReference type="ChEBI" id="CHEBI:30616"/>
    </ligand>
</feature>
<keyword evidence="9 12" id="KW-0030">Aminoacyl-tRNA synthetase</keyword>
<dbReference type="InterPro" id="IPR010978">
    <property type="entry name" value="tRNA-bd_arm"/>
</dbReference>
<evidence type="ECO:0000256" key="5">
    <source>
        <dbReference type="ARBA" id="ARBA00022598"/>
    </source>
</evidence>
<dbReference type="GO" id="GO:0005524">
    <property type="term" value="F:ATP binding"/>
    <property type="evidence" value="ECO:0007669"/>
    <property type="project" value="UniProtKB-UniRule"/>
</dbReference>
<evidence type="ECO:0000256" key="7">
    <source>
        <dbReference type="ARBA" id="ARBA00022840"/>
    </source>
</evidence>
<dbReference type="Gene3D" id="1.10.287.40">
    <property type="entry name" value="Serine-tRNA synthetase, tRNA binding domain"/>
    <property type="match status" value="1"/>
</dbReference>
<evidence type="ECO:0000256" key="13">
    <source>
        <dbReference type="PIRSR" id="PIRSR001529-1"/>
    </source>
</evidence>
<dbReference type="SUPFAM" id="SSF46589">
    <property type="entry name" value="tRNA-binding arm"/>
    <property type="match status" value="1"/>
</dbReference>
<dbReference type="CDD" id="cd00770">
    <property type="entry name" value="SerRS_core"/>
    <property type="match status" value="1"/>
</dbReference>
<dbReference type="InterPro" id="IPR006195">
    <property type="entry name" value="aa-tRNA-synth_II"/>
</dbReference>
<evidence type="ECO:0000256" key="15">
    <source>
        <dbReference type="SAM" id="Coils"/>
    </source>
</evidence>
<dbReference type="PANTHER" id="PTHR43697:SF1">
    <property type="entry name" value="SERINE--TRNA LIGASE"/>
    <property type="match status" value="1"/>
</dbReference>
<comment type="subunit">
    <text evidence="12">Homodimer. The tRNA molecule binds across the dimer.</text>
</comment>
<dbReference type="AlphaFoldDB" id="A0A7Y0L1A6"/>
<feature type="binding site" evidence="13">
    <location>
        <position position="381"/>
    </location>
    <ligand>
        <name>L-serine</name>
        <dbReference type="ChEBI" id="CHEBI:33384"/>
    </ligand>
</feature>
<feature type="domain" description="Aminoacyl-transfer RNA synthetases class-II family profile" evidence="16">
    <location>
        <begin position="172"/>
        <end position="408"/>
    </location>
</feature>
<evidence type="ECO:0000256" key="12">
    <source>
        <dbReference type="HAMAP-Rule" id="MF_00176"/>
    </source>
</evidence>
<feature type="binding site" evidence="13">
    <location>
        <position position="260"/>
    </location>
    <ligand>
        <name>L-serine</name>
        <dbReference type="ChEBI" id="CHEBI:33384"/>
    </ligand>
</feature>
<feature type="coiled-coil region" evidence="15">
    <location>
        <begin position="37"/>
        <end position="95"/>
    </location>
</feature>
<dbReference type="PIRSF" id="PIRSF001529">
    <property type="entry name" value="Ser-tRNA-synth_IIa"/>
    <property type="match status" value="1"/>
</dbReference>
<dbReference type="Proteomes" id="UP000533476">
    <property type="component" value="Unassembled WGS sequence"/>
</dbReference>
<comment type="caution">
    <text evidence="12">Lacks conserved residue(s) required for the propagation of feature annotation.</text>
</comment>
<evidence type="ECO:0000256" key="6">
    <source>
        <dbReference type="ARBA" id="ARBA00022741"/>
    </source>
</evidence>
<keyword evidence="8 12" id="KW-0648">Protein biosynthesis</keyword>
<name>A0A7Y0L1A6_9FIRM</name>
<dbReference type="GO" id="GO:0016260">
    <property type="term" value="P:selenocysteine biosynthetic process"/>
    <property type="evidence" value="ECO:0007669"/>
    <property type="project" value="UniProtKB-UniRule"/>
</dbReference>
<feature type="binding site" evidence="12">
    <location>
        <begin position="229"/>
        <end position="231"/>
    </location>
    <ligand>
        <name>L-serine</name>
        <dbReference type="ChEBI" id="CHEBI:33384"/>
    </ligand>
</feature>
<protein>
    <recommendedName>
        <fullName evidence="12">Serine--tRNA ligase</fullName>
        <ecNumber evidence="12">6.1.1.11</ecNumber>
    </recommendedName>
    <alternativeName>
        <fullName evidence="12">Seryl-tRNA synthetase</fullName>
        <shortName evidence="12">SerRS</shortName>
    </alternativeName>
    <alternativeName>
        <fullName evidence="12">Seryl-tRNA(Ser/Sec) synthetase</fullName>
    </alternativeName>
</protein>
<comment type="caution">
    <text evidence="17">The sequence shown here is derived from an EMBL/GenBank/DDBJ whole genome shotgun (WGS) entry which is preliminary data.</text>
</comment>
<dbReference type="GO" id="GO:0005737">
    <property type="term" value="C:cytoplasm"/>
    <property type="evidence" value="ECO:0007669"/>
    <property type="project" value="UniProtKB-SubCell"/>
</dbReference>
<feature type="binding site" evidence="13">
    <location>
        <position position="229"/>
    </location>
    <ligand>
        <name>L-serine</name>
        <dbReference type="ChEBI" id="CHEBI:33384"/>
    </ligand>
</feature>
<dbReference type="HAMAP" id="MF_00176">
    <property type="entry name" value="Ser_tRNA_synth_type1"/>
    <property type="match status" value="1"/>
</dbReference>
<evidence type="ECO:0000256" key="1">
    <source>
        <dbReference type="ARBA" id="ARBA00004496"/>
    </source>
</evidence>
<keyword evidence="4 12" id="KW-0963">Cytoplasm</keyword>
<dbReference type="InterPro" id="IPR042103">
    <property type="entry name" value="SerRS_1_N_sf"/>
</dbReference>
<feature type="binding site" evidence="12 13">
    <location>
        <position position="283"/>
    </location>
    <ligand>
        <name>L-serine</name>
        <dbReference type="ChEBI" id="CHEBI:33384"/>
    </ligand>
</feature>
<dbReference type="EMBL" id="JABBVZ010000002">
    <property type="protein sequence ID" value="NMP20906.1"/>
    <property type="molecule type" value="Genomic_DNA"/>
</dbReference>
<proteinExistence type="inferred from homology"/>
<evidence type="ECO:0000256" key="4">
    <source>
        <dbReference type="ARBA" id="ARBA00022490"/>
    </source>
</evidence>
<dbReference type="InterPro" id="IPR033729">
    <property type="entry name" value="SerRS_core"/>
</dbReference>
<dbReference type="Pfam" id="PF02403">
    <property type="entry name" value="Seryl_tRNA_N"/>
    <property type="match status" value="1"/>
</dbReference>
<evidence type="ECO:0000313" key="18">
    <source>
        <dbReference type="Proteomes" id="UP000533476"/>
    </source>
</evidence>
<feature type="binding site" evidence="12">
    <location>
        <position position="383"/>
    </location>
    <ligand>
        <name>L-serine</name>
        <dbReference type="ChEBI" id="CHEBI:33384"/>
    </ligand>
</feature>
<comment type="catalytic activity">
    <reaction evidence="11 12">
        <text>tRNA(Ser) + L-serine + ATP = L-seryl-tRNA(Ser) + AMP + diphosphate + H(+)</text>
        <dbReference type="Rhea" id="RHEA:12292"/>
        <dbReference type="Rhea" id="RHEA-COMP:9669"/>
        <dbReference type="Rhea" id="RHEA-COMP:9703"/>
        <dbReference type="ChEBI" id="CHEBI:15378"/>
        <dbReference type="ChEBI" id="CHEBI:30616"/>
        <dbReference type="ChEBI" id="CHEBI:33019"/>
        <dbReference type="ChEBI" id="CHEBI:33384"/>
        <dbReference type="ChEBI" id="CHEBI:78442"/>
        <dbReference type="ChEBI" id="CHEBI:78533"/>
        <dbReference type="ChEBI" id="CHEBI:456215"/>
        <dbReference type="EC" id="6.1.1.11"/>
    </reaction>
</comment>
<dbReference type="SUPFAM" id="SSF55681">
    <property type="entry name" value="Class II aaRS and biotin synthetases"/>
    <property type="match status" value="1"/>
</dbReference>
<comment type="function">
    <text evidence="12">Catalyzes the attachment of serine to tRNA(Ser). Is also able to aminoacylate tRNA(Sec) with serine, to form the misacylated tRNA L-seryl-tRNA(Sec), which will be further converted into selenocysteinyl-tRNA(Sec).</text>
</comment>
<gene>
    <name evidence="12 17" type="primary">serS</name>
    <name evidence="17" type="ORF">HIJ39_00855</name>
</gene>
<evidence type="ECO:0000313" key="17">
    <source>
        <dbReference type="EMBL" id="NMP20906.1"/>
    </source>
</evidence>
<keyword evidence="5 12" id="KW-0436">Ligase</keyword>
<evidence type="ECO:0000256" key="9">
    <source>
        <dbReference type="ARBA" id="ARBA00023146"/>
    </source>
</evidence>
<evidence type="ECO:0000256" key="10">
    <source>
        <dbReference type="ARBA" id="ARBA00047929"/>
    </source>
</evidence>
<dbReference type="InterPro" id="IPR045864">
    <property type="entry name" value="aa-tRNA-synth_II/BPL/LPL"/>
</dbReference>
<comment type="catalytic activity">
    <reaction evidence="10 12">
        <text>tRNA(Sec) + L-serine + ATP = L-seryl-tRNA(Sec) + AMP + diphosphate + H(+)</text>
        <dbReference type="Rhea" id="RHEA:42580"/>
        <dbReference type="Rhea" id="RHEA-COMP:9742"/>
        <dbReference type="Rhea" id="RHEA-COMP:10128"/>
        <dbReference type="ChEBI" id="CHEBI:15378"/>
        <dbReference type="ChEBI" id="CHEBI:30616"/>
        <dbReference type="ChEBI" id="CHEBI:33019"/>
        <dbReference type="ChEBI" id="CHEBI:33384"/>
        <dbReference type="ChEBI" id="CHEBI:78442"/>
        <dbReference type="ChEBI" id="CHEBI:78533"/>
        <dbReference type="ChEBI" id="CHEBI:456215"/>
        <dbReference type="EC" id="6.1.1.11"/>
    </reaction>
</comment>
<dbReference type="PRINTS" id="PR00981">
    <property type="entry name" value="TRNASYNTHSER"/>
</dbReference>
<dbReference type="GO" id="GO:0006434">
    <property type="term" value="P:seryl-tRNA aminoacylation"/>
    <property type="evidence" value="ECO:0007669"/>
    <property type="project" value="UniProtKB-UniRule"/>
</dbReference>